<reference evidence="2" key="1">
    <citation type="journal article" date="2016" name="Nat. Genet.">
        <title>A high-quality carrot genome assembly provides new insights into carotenoid accumulation and asterid genome evolution.</title>
        <authorList>
            <person name="Iorizzo M."/>
            <person name="Ellison S."/>
            <person name="Senalik D."/>
            <person name="Zeng P."/>
            <person name="Satapoomin P."/>
            <person name="Huang J."/>
            <person name="Bowman M."/>
            <person name="Iovene M."/>
            <person name="Sanseverino W."/>
            <person name="Cavagnaro P."/>
            <person name="Yildiz M."/>
            <person name="Macko-Podgorni A."/>
            <person name="Moranska E."/>
            <person name="Grzebelus E."/>
            <person name="Grzebelus D."/>
            <person name="Ashrafi H."/>
            <person name="Zheng Z."/>
            <person name="Cheng S."/>
            <person name="Spooner D."/>
            <person name="Van Deynze A."/>
            <person name="Simon P."/>
        </authorList>
    </citation>
    <scope>NUCLEOTIDE SEQUENCE [LARGE SCALE GENOMIC DNA]</scope>
    <source>
        <tissue evidence="2">Leaf</tissue>
    </source>
</reference>
<feature type="region of interest" description="Disordered" evidence="1">
    <location>
        <begin position="876"/>
        <end position="929"/>
    </location>
</feature>
<feature type="compositionally biased region" description="Basic and acidic residues" evidence="1">
    <location>
        <begin position="431"/>
        <end position="440"/>
    </location>
</feature>
<dbReference type="PANTHER" id="PTHR47292:SF1">
    <property type="entry name" value="TRANSCRIPTION ELONGATION FACTOR (TFIIS) FAMILY PROTEIN"/>
    <property type="match status" value="1"/>
</dbReference>
<dbReference type="PANTHER" id="PTHR47292">
    <property type="entry name" value="TRANSCRIPTION ELONGATION FACTOR (TFIIS) FAMILY PROTEIN-RELATED"/>
    <property type="match status" value="1"/>
</dbReference>
<feature type="region of interest" description="Disordered" evidence="1">
    <location>
        <begin position="64"/>
        <end position="88"/>
    </location>
</feature>
<sequence>MTLEAVCDDVDVNGYPGSKHEQPECSSQDISNSRCINSEEKTLEPAMDEITPAILPEAVRTEVGGDSTIQPYDENSDHASPDPVHSCKMKLHSENNSVLGNPSKQQLEAISGIRSPGSVVTGPRTFEGQFDVANSNEHDKEKPMVQIRSYSISPIPCSKIPASDSAAPVDTLQGSSVNELNMGKSEGVTSSLSGREDSEMIKESNGQNVSNEVEVVCRNEVELVSSEVCDSISPNPCSKLSASDSAAPADALQGSFANELDLGKSEGVTSNISGKEDTKVTEESNAQNVSSEVELVCRNVDLTANLSRKEGTEVTELSDGQNVMDKDEVTTGSEDITTDLLRKEDVKVIEKQTGQKNSGKDEVVRGNDPGFSMSGADLNHSVQKTSDFKIDYDIFDPLEVARKVATELEREVDCREPSRSSSERASGGRIRLPESPDPIKGKNSIVAHHPCKDMSTGTNLTAAVGEKVLVKATALPIERETCIVDSEVAQNIEPDEDKLVCGFDLNENVSDDNMDNQTNSVTAPISLVTASMAATTSDLPLSPLQFDVTHGFKGSAKTSAFCLAPMHKVSEGESSIFATGSSSSLFRKSEHLDFDLNVAESEYWKISDLPPSKETPNSAARPSGDASLESFPKRSNLLQLDLNCASDSGDAPSSYWRKDERVLPHFTGQFSRSASSSSSLMQPSLKTIDLNDQPSYTEFLHPALTAKSSTSVSGGYNTNTSVISLMGTRIAVNQKDDVPQTFPFFNDRIVDPALDASMPRSDNVLGSASSSLYARSYMYGNNGPPYGYGPTVPESSSIYGLGGQTPYMVDSRGSPVGPQVLGRFPALPSFTQQPSFSEGLAAAPADSIGFVHSRHGFDRTSSLMFEGRSRDAGYTRQLLNPGQDIPMDGEMRGNPQSTSSSGVGGKRKEMDGGWEPYPYSHKHHHPMWK</sequence>
<dbReference type="KEGG" id="dcr:108216153"/>
<dbReference type="OrthoDB" id="1595674at2759"/>
<dbReference type="AlphaFoldDB" id="A0A162ACC4"/>
<proteinExistence type="predicted"/>
<feature type="region of interest" description="Disordered" evidence="1">
    <location>
        <begin position="609"/>
        <end position="628"/>
    </location>
</feature>
<protein>
    <submittedName>
        <fullName evidence="2">Uncharacterized protein</fullName>
    </submittedName>
</protein>
<comment type="caution">
    <text evidence="2">The sequence shown here is derived from an EMBL/GenBank/DDBJ whole genome shotgun (WGS) entry which is preliminary data.</text>
</comment>
<evidence type="ECO:0000256" key="1">
    <source>
        <dbReference type="SAM" id="MobiDB-lite"/>
    </source>
</evidence>
<evidence type="ECO:0000313" key="2">
    <source>
        <dbReference type="EMBL" id="KZM98760.1"/>
    </source>
</evidence>
<gene>
    <name evidence="2" type="ORF">DCAR_013878</name>
</gene>
<feature type="compositionally biased region" description="Acidic residues" evidence="1">
    <location>
        <begin position="1"/>
        <end position="11"/>
    </location>
</feature>
<feature type="region of interest" description="Disordered" evidence="1">
    <location>
        <begin position="177"/>
        <end position="196"/>
    </location>
</feature>
<organism evidence="2">
    <name type="scientific">Daucus carota subsp. sativus</name>
    <name type="common">Carrot</name>
    <dbReference type="NCBI Taxonomy" id="79200"/>
    <lineage>
        <taxon>Eukaryota</taxon>
        <taxon>Viridiplantae</taxon>
        <taxon>Streptophyta</taxon>
        <taxon>Embryophyta</taxon>
        <taxon>Tracheophyta</taxon>
        <taxon>Spermatophyta</taxon>
        <taxon>Magnoliopsida</taxon>
        <taxon>eudicotyledons</taxon>
        <taxon>Gunneridae</taxon>
        <taxon>Pentapetalae</taxon>
        <taxon>asterids</taxon>
        <taxon>campanulids</taxon>
        <taxon>Apiales</taxon>
        <taxon>Apiaceae</taxon>
        <taxon>Apioideae</taxon>
        <taxon>Scandiceae</taxon>
        <taxon>Daucinae</taxon>
        <taxon>Daucus</taxon>
        <taxon>Daucus sect. Daucus</taxon>
    </lineage>
</organism>
<feature type="region of interest" description="Disordered" evidence="1">
    <location>
        <begin position="408"/>
        <end position="442"/>
    </location>
</feature>
<dbReference type="Gramene" id="KZM98760">
    <property type="protein sequence ID" value="KZM98760"/>
    <property type="gene ID" value="DCAR_013878"/>
</dbReference>
<dbReference type="EMBL" id="LNRQ01000004">
    <property type="protein sequence ID" value="KZM98760.1"/>
    <property type="molecule type" value="Genomic_DNA"/>
</dbReference>
<feature type="region of interest" description="Disordered" evidence="1">
    <location>
        <begin position="1"/>
        <end position="31"/>
    </location>
</feature>
<feature type="compositionally biased region" description="Basic and acidic residues" evidence="1">
    <location>
        <begin position="408"/>
        <end position="422"/>
    </location>
</feature>
<name>A0A162ACC4_DAUCS</name>
<feature type="compositionally biased region" description="Basic residues" evidence="1">
    <location>
        <begin position="920"/>
        <end position="929"/>
    </location>
</feature>
<accession>A0A162ACC4</accession>
<dbReference type="STRING" id="79200.A0A162ACC4"/>